<keyword evidence="1" id="KW-0472">Membrane</keyword>
<keyword evidence="1" id="KW-1133">Transmembrane helix</keyword>
<evidence type="ECO:0000313" key="2">
    <source>
        <dbReference type="EMBL" id="SFJ29622.1"/>
    </source>
</evidence>
<dbReference type="STRING" id="115433.SAMN05421835_104208"/>
<gene>
    <name evidence="2" type="ORF">SAMN05421835_104208</name>
</gene>
<feature type="transmembrane region" description="Helical" evidence="1">
    <location>
        <begin position="187"/>
        <end position="204"/>
    </location>
</feature>
<proteinExistence type="predicted"/>
<feature type="transmembrane region" description="Helical" evidence="1">
    <location>
        <begin position="500"/>
        <end position="519"/>
    </location>
</feature>
<protein>
    <submittedName>
        <fullName evidence="2">Uncharacterized protein</fullName>
    </submittedName>
</protein>
<dbReference type="RefSeq" id="WP_091505408.1">
    <property type="nucleotide sequence ID" value="NZ_FORP01000004.1"/>
</dbReference>
<feature type="transmembrane region" description="Helical" evidence="1">
    <location>
        <begin position="437"/>
        <end position="456"/>
    </location>
</feature>
<dbReference type="EMBL" id="FORP01000004">
    <property type="protein sequence ID" value="SFJ29622.1"/>
    <property type="molecule type" value="Genomic_DNA"/>
</dbReference>
<keyword evidence="3" id="KW-1185">Reference proteome</keyword>
<dbReference type="AlphaFoldDB" id="A0A1I3Q7S4"/>
<evidence type="ECO:0000313" key="3">
    <source>
        <dbReference type="Proteomes" id="UP000199025"/>
    </source>
</evidence>
<sequence length="571" mass="63416">MTVAKLAAPLGAGRRAWGWLAEPGRRIPVVSATMGLLWTVIMLCRLFVGGAVGLADNFDGHRLMCQLQVASVPNGHDVWAYLNPVYDTHVWYGEACSAGGTGEPYYSSEWYFLWLAKLLTPLFGYHHALDLRMLGIVVSVFFGVAIGLICAALPLPVWVRVLVVSLIGLFTADSAIAPYFISPLSEPAAIIGMLFIIAALLRLLRRNYATVSDLLLVSAAVLWTVVAKTQTITMFAGVLPAMLIRPVRFPLLAKVFRRRREPEMGPEPRPRLARRLVVGGLRRTPAFAICGLLVFGCLQFSASQSRWLTEIYYFHQVFETILPLGSDPEQDLKDLGVDESLAKYNGESILALSGPGEVPQGYREFLDTMSMGKIVEFYATHPGRIFAVLDKGLDAVTEARPGYLGNYLPDSGEPAYAHENRVFVGEALFTLFRPLRWVVFPVLWLGSLALGLWLAFHRRLGASGRGIGWVLAAMSLNTMAQLASVLLSDGMNDIVKHSVFVVYSTYLLFPLLVAALGALDKIGRPDQFLPDQRLPNTGVPWPWQRKRLRREERIRQEARRAAERERELEPV</sequence>
<accession>A0A1I3Q7S4</accession>
<feature type="transmembrane region" description="Helical" evidence="1">
    <location>
        <begin position="211"/>
        <end position="226"/>
    </location>
</feature>
<name>A0A1I3Q7S4_9PSEU</name>
<dbReference type="Proteomes" id="UP000199025">
    <property type="component" value="Unassembled WGS sequence"/>
</dbReference>
<reference evidence="2 3" key="1">
    <citation type="submission" date="2016-10" db="EMBL/GenBank/DDBJ databases">
        <authorList>
            <person name="de Groot N.N."/>
        </authorList>
    </citation>
    <scope>NUCLEOTIDE SEQUENCE [LARGE SCALE GENOMIC DNA]</scope>
    <source>
        <strain evidence="2 3">DSM 44468</strain>
    </source>
</reference>
<feature type="transmembrane region" description="Helical" evidence="1">
    <location>
        <begin position="134"/>
        <end position="155"/>
    </location>
</feature>
<keyword evidence="1" id="KW-0812">Transmembrane</keyword>
<evidence type="ECO:0000256" key="1">
    <source>
        <dbReference type="SAM" id="Phobius"/>
    </source>
</evidence>
<organism evidence="2 3">
    <name type="scientific">Amycolatopsis sacchari</name>
    <dbReference type="NCBI Taxonomy" id="115433"/>
    <lineage>
        <taxon>Bacteria</taxon>
        <taxon>Bacillati</taxon>
        <taxon>Actinomycetota</taxon>
        <taxon>Actinomycetes</taxon>
        <taxon>Pseudonocardiales</taxon>
        <taxon>Pseudonocardiaceae</taxon>
        <taxon>Amycolatopsis</taxon>
    </lineage>
</organism>
<feature type="transmembrane region" description="Helical" evidence="1">
    <location>
        <begin position="35"/>
        <end position="55"/>
    </location>
</feature>
<feature type="transmembrane region" description="Helical" evidence="1">
    <location>
        <begin position="468"/>
        <end position="488"/>
    </location>
</feature>